<protein>
    <submittedName>
        <fullName evidence="1">Pyridoxamine 5'-phosphate oxidase</fullName>
    </submittedName>
</protein>
<dbReference type="AlphaFoldDB" id="A0A1I6ZXR3"/>
<organism evidence="1 2">
    <name type="scientific">Methanosarcina thermophila</name>
    <dbReference type="NCBI Taxonomy" id="2210"/>
    <lineage>
        <taxon>Archaea</taxon>
        <taxon>Methanobacteriati</taxon>
        <taxon>Methanobacteriota</taxon>
        <taxon>Stenosarchaea group</taxon>
        <taxon>Methanomicrobia</taxon>
        <taxon>Methanosarcinales</taxon>
        <taxon>Methanosarcinaceae</taxon>
        <taxon>Methanosarcina</taxon>
    </lineage>
</organism>
<name>A0A1I6ZXR3_METTE</name>
<dbReference type="Pfam" id="PF12900">
    <property type="entry name" value="Pyridox_ox_2"/>
    <property type="match status" value="1"/>
</dbReference>
<dbReference type="PANTHER" id="PTHR34071:SF2">
    <property type="entry name" value="FLAVIN-NUCLEOTIDE-BINDING PROTEIN"/>
    <property type="match status" value="1"/>
</dbReference>
<sequence>MLANIFCIKKKLLLQVIKKTDSIKKQIHSVNAMGNKEFIQNQQQIEAILSKAQFLRLALSDSDMPYIIPMAFGYKDNKIYLHCSREGKKIEILNRNPRVAFEADAEAEIITAGDICKYNVRYRSVVGNGQAKFVEDYNEKVEGLTVLSEHYGKKGPFEFVEWKVNRLCVIKIEIEEMTGKQHGF</sequence>
<keyword evidence="2" id="KW-1185">Reference proteome</keyword>
<dbReference type="InterPro" id="IPR024747">
    <property type="entry name" value="Pyridox_Oxase-rel"/>
</dbReference>
<dbReference type="InterPro" id="IPR012349">
    <property type="entry name" value="Split_barrel_FMN-bd"/>
</dbReference>
<dbReference type="PANTHER" id="PTHR34071">
    <property type="entry name" value="5-NITROIMIDAZOLE ANTIBIOTICS RESISTANCE PROTEIN, NIMA-FAMILY-RELATED PROTEIN-RELATED"/>
    <property type="match status" value="1"/>
</dbReference>
<dbReference type="SUPFAM" id="SSF50475">
    <property type="entry name" value="FMN-binding split barrel"/>
    <property type="match status" value="1"/>
</dbReference>
<gene>
    <name evidence="1" type="ORF">SAMN02910340_01749</name>
</gene>
<accession>A0A1I6ZXR3</accession>
<evidence type="ECO:0000313" key="2">
    <source>
        <dbReference type="Proteomes" id="UP000323733"/>
    </source>
</evidence>
<dbReference type="Proteomes" id="UP000323733">
    <property type="component" value="Unassembled WGS sequence"/>
</dbReference>
<proteinExistence type="predicted"/>
<dbReference type="Gene3D" id="2.30.110.10">
    <property type="entry name" value="Electron Transport, Fmn-binding Protein, Chain A"/>
    <property type="match status" value="1"/>
</dbReference>
<dbReference type="EMBL" id="FPAO01000006">
    <property type="protein sequence ID" value="SFT67415.1"/>
    <property type="molecule type" value="Genomic_DNA"/>
</dbReference>
<reference evidence="1 2" key="1">
    <citation type="submission" date="2016-10" db="EMBL/GenBank/DDBJ databases">
        <authorList>
            <person name="Varghese N."/>
            <person name="Submissions S."/>
        </authorList>
    </citation>
    <scope>NUCLEOTIDE SEQUENCE [LARGE SCALE GENOMIC DNA]</scope>
    <source>
        <strain evidence="1 2">DSM 11855</strain>
    </source>
</reference>
<evidence type="ECO:0000313" key="1">
    <source>
        <dbReference type="EMBL" id="SFT67415.1"/>
    </source>
</evidence>